<feature type="signal peptide" evidence="1">
    <location>
        <begin position="1"/>
        <end position="23"/>
    </location>
</feature>
<gene>
    <name evidence="2" type="ORF">BCV72DRAFT_316867</name>
</gene>
<feature type="chain" id="PRO_5012755350" evidence="1">
    <location>
        <begin position="24"/>
        <end position="133"/>
    </location>
</feature>
<dbReference type="Proteomes" id="UP000242414">
    <property type="component" value="Unassembled WGS sequence"/>
</dbReference>
<sequence length="133" mass="15110">MRKSLSECHTLALSFIFLISSQSTIFSKMKFNEKVALMKNLDVNKNLKVMEESTILTYYQTTQALQQFGIDEDEAMSEMENIRSSCSGHEAKMAVRAELLNFSSNQCESNLIIETLRSFLINCVISLGKNTKH</sequence>
<accession>A0A1X0RD62</accession>
<evidence type="ECO:0000256" key="1">
    <source>
        <dbReference type="SAM" id="SignalP"/>
    </source>
</evidence>
<evidence type="ECO:0000313" key="2">
    <source>
        <dbReference type="EMBL" id="ORE09974.1"/>
    </source>
</evidence>
<protein>
    <submittedName>
        <fullName evidence="2">Uncharacterized protein</fullName>
    </submittedName>
</protein>
<organism evidence="2">
    <name type="scientific">Rhizopus microsporus var. microsporus</name>
    <dbReference type="NCBI Taxonomy" id="86635"/>
    <lineage>
        <taxon>Eukaryota</taxon>
        <taxon>Fungi</taxon>
        <taxon>Fungi incertae sedis</taxon>
        <taxon>Mucoromycota</taxon>
        <taxon>Mucoromycotina</taxon>
        <taxon>Mucoromycetes</taxon>
        <taxon>Mucorales</taxon>
        <taxon>Mucorineae</taxon>
        <taxon>Rhizopodaceae</taxon>
        <taxon>Rhizopus</taxon>
    </lineage>
</organism>
<name>A0A1X0RD62_RHIZD</name>
<dbReference type="VEuPathDB" id="FungiDB:BCV72DRAFT_316867"/>
<dbReference type="EMBL" id="KV921870">
    <property type="protein sequence ID" value="ORE09974.1"/>
    <property type="molecule type" value="Genomic_DNA"/>
</dbReference>
<reference evidence="2" key="1">
    <citation type="journal article" date="2016" name="Proc. Natl. Acad. Sci. U.S.A.">
        <title>Lipid metabolic changes in an early divergent fungus govern the establishment of a mutualistic symbiosis with endobacteria.</title>
        <authorList>
            <person name="Lastovetsky O.A."/>
            <person name="Gaspar M.L."/>
            <person name="Mondo S.J."/>
            <person name="LaButti K.M."/>
            <person name="Sandor L."/>
            <person name="Grigoriev I.V."/>
            <person name="Henry S.A."/>
            <person name="Pawlowska T.E."/>
        </authorList>
    </citation>
    <scope>NUCLEOTIDE SEQUENCE [LARGE SCALE GENOMIC DNA]</scope>
    <source>
        <strain evidence="2">ATCC 52814</strain>
    </source>
</reference>
<proteinExistence type="predicted"/>
<keyword evidence="1" id="KW-0732">Signal</keyword>
<dbReference type="AlphaFoldDB" id="A0A1X0RD62"/>